<evidence type="ECO:0000313" key="2">
    <source>
        <dbReference type="Proteomes" id="UP001472677"/>
    </source>
</evidence>
<reference evidence="1 2" key="1">
    <citation type="journal article" date="2024" name="G3 (Bethesda)">
        <title>Genome assembly of Hibiscus sabdariffa L. provides insights into metabolisms of medicinal natural products.</title>
        <authorList>
            <person name="Kim T."/>
        </authorList>
    </citation>
    <scope>NUCLEOTIDE SEQUENCE [LARGE SCALE GENOMIC DNA]</scope>
    <source>
        <strain evidence="1">TK-2024</strain>
        <tissue evidence="1">Old leaves</tissue>
    </source>
</reference>
<evidence type="ECO:0000313" key="1">
    <source>
        <dbReference type="EMBL" id="KAK8564829.1"/>
    </source>
</evidence>
<accession>A0ABR2EU09</accession>
<sequence length="210" mass="23325">MVVDRQPGTEPEGPHGLGLLLGSYMSLKPRIGGHLRATAEVATPLILYGRCRNQTVKLGLFFLILGLFTPKGLADQKTRPEPSRIFHTAISAAPGSTRRRSPLDLDGFEICYPPPTGLASDRWDSSGGTPLLEHNNDRERNGGHERWLWWRLAWLKGRRVLVIGVLEEVVRWPSGMDDGRVLDGGFRVKPCVLEKMVMMKAMGDGISQMD</sequence>
<proteinExistence type="predicted"/>
<protein>
    <submittedName>
        <fullName evidence="1">Uncharacterized protein</fullName>
    </submittedName>
</protein>
<gene>
    <name evidence="1" type="ORF">V6N12_058411</name>
</gene>
<comment type="caution">
    <text evidence="1">The sequence shown here is derived from an EMBL/GenBank/DDBJ whole genome shotgun (WGS) entry which is preliminary data.</text>
</comment>
<name>A0ABR2EU09_9ROSI</name>
<dbReference type="EMBL" id="JBBPBM010000010">
    <property type="protein sequence ID" value="KAK8564829.1"/>
    <property type="molecule type" value="Genomic_DNA"/>
</dbReference>
<keyword evidence="2" id="KW-1185">Reference proteome</keyword>
<organism evidence="1 2">
    <name type="scientific">Hibiscus sabdariffa</name>
    <name type="common">roselle</name>
    <dbReference type="NCBI Taxonomy" id="183260"/>
    <lineage>
        <taxon>Eukaryota</taxon>
        <taxon>Viridiplantae</taxon>
        <taxon>Streptophyta</taxon>
        <taxon>Embryophyta</taxon>
        <taxon>Tracheophyta</taxon>
        <taxon>Spermatophyta</taxon>
        <taxon>Magnoliopsida</taxon>
        <taxon>eudicotyledons</taxon>
        <taxon>Gunneridae</taxon>
        <taxon>Pentapetalae</taxon>
        <taxon>rosids</taxon>
        <taxon>malvids</taxon>
        <taxon>Malvales</taxon>
        <taxon>Malvaceae</taxon>
        <taxon>Malvoideae</taxon>
        <taxon>Hibiscus</taxon>
    </lineage>
</organism>
<dbReference type="Proteomes" id="UP001472677">
    <property type="component" value="Unassembled WGS sequence"/>
</dbReference>